<gene>
    <name evidence="2" type="ORF">M9458_018002</name>
</gene>
<keyword evidence="3" id="KW-1185">Reference proteome</keyword>
<comment type="caution">
    <text evidence="2">The sequence shown here is derived from an EMBL/GenBank/DDBJ whole genome shotgun (WGS) entry which is preliminary data.</text>
</comment>
<dbReference type="Proteomes" id="UP001529510">
    <property type="component" value="Unassembled WGS sequence"/>
</dbReference>
<accession>A0ABD0QJG9</accession>
<evidence type="ECO:0000313" key="2">
    <source>
        <dbReference type="EMBL" id="KAL0186332.1"/>
    </source>
</evidence>
<dbReference type="AlphaFoldDB" id="A0ABD0QJG9"/>
<feature type="compositionally biased region" description="Basic and acidic residues" evidence="1">
    <location>
        <begin position="53"/>
        <end position="69"/>
    </location>
</feature>
<proteinExistence type="predicted"/>
<feature type="non-terminal residue" evidence="2">
    <location>
        <position position="69"/>
    </location>
</feature>
<dbReference type="EMBL" id="JAMKFB020000008">
    <property type="protein sequence ID" value="KAL0186332.1"/>
    <property type="molecule type" value="Genomic_DNA"/>
</dbReference>
<organism evidence="2 3">
    <name type="scientific">Cirrhinus mrigala</name>
    <name type="common">Mrigala</name>
    <dbReference type="NCBI Taxonomy" id="683832"/>
    <lineage>
        <taxon>Eukaryota</taxon>
        <taxon>Metazoa</taxon>
        <taxon>Chordata</taxon>
        <taxon>Craniata</taxon>
        <taxon>Vertebrata</taxon>
        <taxon>Euteleostomi</taxon>
        <taxon>Actinopterygii</taxon>
        <taxon>Neopterygii</taxon>
        <taxon>Teleostei</taxon>
        <taxon>Ostariophysi</taxon>
        <taxon>Cypriniformes</taxon>
        <taxon>Cyprinidae</taxon>
        <taxon>Labeoninae</taxon>
        <taxon>Labeonini</taxon>
        <taxon>Cirrhinus</taxon>
    </lineage>
</organism>
<feature type="region of interest" description="Disordered" evidence="1">
    <location>
        <begin position="1"/>
        <end position="69"/>
    </location>
</feature>
<protein>
    <submittedName>
        <fullName evidence="2">Uncharacterized protein</fullName>
    </submittedName>
</protein>
<sequence>MNSGDGSGDFATTHSDFKPLPVSRASIVQPITTVRISVPEGKYPEPTYRSSYTKHEVSPVHPAKESEST</sequence>
<feature type="compositionally biased region" description="Polar residues" evidence="1">
    <location>
        <begin position="1"/>
        <end position="14"/>
    </location>
</feature>
<evidence type="ECO:0000313" key="3">
    <source>
        <dbReference type="Proteomes" id="UP001529510"/>
    </source>
</evidence>
<reference evidence="2 3" key="1">
    <citation type="submission" date="2024-05" db="EMBL/GenBank/DDBJ databases">
        <title>Genome sequencing and assembly of Indian major carp, Cirrhinus mrigala (Hamilton, 1822).</title>
        <authorList>
            <person name="Mohindra V."/>
            <person name="Chowdhury L.M."/>
            <person name="Lal K."/>
            <person name="Jena J.K."/>
        </authorList>
    </citation>
    <scope>NUCLEOTIDE SEQUENCE [LARGE SCALE GENOMIC DNA]</scope>
    <source>
        <strain evidence="2">CM1030</strain>
        <tissue evidence="2">Blood</tissue>
    </source>
</reference>
<name>A0ABD0QJG9_CIRMR</name>
<evidence type="ECO:0000256" key="1">
    <source>
        <dbReference type="SAM" id="MobiDB-lite"/>
    </source>
</evidence>